<accession>A0ABN1VKF1</accession>
<gene>
    <name evidence="3" type="ORF">GCM10009655_09770</name>
</gene>
<reference evidence="3 4" key="1">
    <citation type="journal article" date="2019" name="Int. J. Syst. Evol. Microbiol.">
        <title>The Global Catalogue of Microorganisms (GCM) 10K type strain sequencing project: providing services to taxonomists for standard genome sequencing and annotation.</title>
        <authorList>
            <consortium name="The Broad Institute Genomics Platform"/>
            <consortium name="The Broad Institute Genome Sequencing Center for Infectious Disease"/>
            <person name="Wu L."/>
            <person name="Ma J."/>
        </authorList>
    </citation>
    <scope>NUCLEOTIDE SEQUENCE [LARGE SCALE GENOMIC DNA]</scope>
    <source>
        <strain evidence="3 4">JCM 12762</strain>
    </source>
</reference>
<evidence type="ECO:0000313" key="4">
    <source>
        <dbReference type="Proteomes" id="UP001500943"/>
    </source>
</evidence>
<dbReference type="InterPro" id="IPR036188">
    <property type="entry name" value="FAD/NAD-bd_sf"/>
</dbReference>
<evidence type="ECO:0000259" key="2">
    <source>
        <dbReference type="Pfam" id="PF01266"/>
    </source>
</evidence>
<sequence length="415" mass="44398">MTTPAHVTIIGAGMVGLCTAWFLQERGVEVTVLDRTGVAAGSSWGNAGWIAPALTLPLPEPSIFRFGLKAVVSPSSPVYVPLAANATLLRFLAGFARHSLPGAWRKNMSTFAEINKWGLDSFDRMEDGGVAAALTKADPFLAAFVNERDQQTIVHEFDEVAARGGHVSFKKITGDEMRELEPSVSGMVTHGLRVEGQRFINPPAFMEVLAASVRARGARIIDSANVTGVRDLGADGIAVDVDGQDAVRSDQVVIATGTWLSGLARQFGVKQVVQAGRGYSFSVKPPVIPTHPIYLAAQRVACTPLGDRLRVGGMMEFRRADAPSDSRRIQTIVDAASPMFDGVDWEAREEEWVGSRPCTADGLPLVGRTRSPRVHVAGGHGMWGIALGPLTGRMLADSITGGDEHPLLDAFDPLR</sequence>
<organism evidence="3 4">
    <name type="scientific">Rhodoglobus aureus</name>
    <dbReference type="NCBI Taxonomy" id="191497"/>
    <lineage>
        <taxon>Bacteria</taxon>
        <taxon>Bacillati</taxon>
        <taxon>Actinomycetota</taxon>
        <taxon>Actinomycetes</taxon>
        <taxon>Micrococcales</taxon>
        <taxon>Microbacteriaceae</taxon>
        <taxon>Rhodoglobus</taxon>
    </lineage>
</organism>
<dbReference type="Gene3D" id="3.50.50.60">
    <property type="entry name" value="FAD/NAD(P)-binding domain"/>
    <property type="match status" value="2"/>
</dbReference>
<dbReference type="InterPro" id="IPR006076">
    <property type="entry name" value="FAD-dep_OxRdtase"/>
</dbReference>
<dbReference type="RefSeq" id="WP_343923709.1">
    <property type="nucleotide sequence ID" value="NZ_BAAAKW010000017.1"/>
</dbReference>
<dbReference type="EMBL" id="BAAAKW010000017">
    <property type="protein sequence ID" value="GAA1212539.1"/>
    <property type="molecule type" value="Genomic_DNA"/>
</dbReference>
<feature type="domain" description="FAD dependent oxidoreductase" evidence="2">
    <location>
        <begin position="7"/>
        <end position="397"/>
    </location>
</feature>
<dbReference type="PANTHER" id="PTHR13847">
    <property type="entry name" value="SARCOSINE DEHYDROGENASE-RELATED"/>
    <property type="match status" value="1"/>
</dbReference>
<name>A0ABN1VKF1_9MICO</name>
<dbReference type="Pfam" id="PF01266">
    <property type="entry name" value="DAO"/>
    <property type="match status" value="1"/>
</dbReference>
<dbReference type="Proteomes" id="UP001500943">
    <property type="component" value="Unassembled WGS sequence"/>
</dbReference>
<dbReference type="SUPFAM" id="SSF54373">
    <property type="entry name" value="FAD-linked reductases, C-terminal domain"/>
    <property type="match status" value="1"/>
</dbReference>
<dbReference type="PANTHER" id="PTHR13847:SF289">
    <property type="entry name" value="GLYCINE OXIDASE"/>
    <property type="match status" value="1"/>
</dbReference>
<evidence type="ECO:0000256" key="1">
    <source>
        <dbReference type="ARBA" id="ARBA00023002"/>
    </source>
</evidence>
<dbReference type="Gene3D" id="3.30.9.10">
    <property type="entry name" value="D-Amino Acid Oxidase, subunit A, domain 2"/>
    <property type="match status" value="1"/>
</dbReference>
<keyword evidence="4" id="KW-1185">Reference proteome</keyword>
<proteinExistence type="predicted"/>
<dbReference type="SUPFAM" id="SSF51971">
    <property type="entry name" value="Nucleotide-binding domain"/>
    <property type="match status" value="1"/>
</dbReference>
<keyword evidence="1" id="KW-0560">Oxidoreductase</keyword>
<comment type="caution">
    <text evidence="3">The sequence shown here is derived from an EMBL/GenBank/DDBJ whole genome shotgun (WGS) entry which is preliminary data.</text>
</comment>
<evidence type="ECO:0000313" key="3">
    <source>
        <dbReference type="EMBL" id="GAA1212539.1"/>
    </source>
</evidence>
<protein>
    <submittedName>
        <fullName evidence="3">D-amino acid dehydrogenase</fullName>
    </submittedName>
</protein>